<dbReference type="GO" id="GO:0036064">
    <property type="term" value="C:ciliary basal body"/>
    <property type="evidence" value="ECO:0007669"/>
    <property type="project" value="TreeGrafter"/>
</dbReference>
<dbReference type="InterPro" id="IPR015943">
    <property type="entry name" value="WD40/YVTN_repeat-like_dom_sf"/>
</dbReference>
<dbReference type="GO" id="GO:0043005">
    <property type="term" value="C:neuron projection"/>
    <property type="evidence" value="ECO:0007669"/>
    <property type="project" value="TreeGrafter"/>
</dbReference>
<evidence type="ECO:0000259" key="2">
    <source>
        <dbReference type="Pfam" id="PF23360"/>
    </source>
</evidence>
<dbReference type="InterPro" id="IPR056332">
    <property type="entry name" value="Beta-prop_BBS7"/>
</dbReference>
<organism evidence="5 6">
    <name type="scientific">Exocentrus adspersus</name>
    <dbReference type="NCBI Taxonomy" id="1586481"/>
    <lineage>
        <taxon>Eukaryota</taxon>
        <taxon>Metazoa</taxon>
        <taxon>Ecdysozoa</taxon>
        <taxon>Arthropoda</taxon>
        <taxon>Hexapoda</taxon>
        <taxon>Insecta</taxon>
        <taxon>Pterygota</taxon>
        <taxon>Neoptera</taxon>
        <taxon>Endopterygota</taxon>
        <taxon>Coleoptera</taxon>
        <taxon>Polyphaga</taxon>
        <taxon>Cucujiformia</taxon>
        <taxon>Chrysomeloidea</taxon>
        <taxon>Cerambycidae</taxon>
        <taxon>Lamiinae</taxon>
        <taxon>Acanthocinini</taxon>
        <taxon>Exocentrus</taxon>
    </lineage>
</organism>
<protein>
    <recommendedName>
        <fullName evidence="7">Bardet-Biedl syndrome 7 protein homolog</fullName>
    </recommendedName>
</protein>
<dbReference type="InterPro" id="IPR056334">
    <property type="entry name" value="BBS7_GAE_dom"/>
</dbReference>
<comment type="caution">
    <text evidence="5">The sequence shown here is derived from an EMBL/GenBank/DDBJ whole genome shotgun (WGS) entry which is preliminary data.</text>
</comment>
<evidence type="ECO:0000259" key="4">
    <source>
        <dbReference type="Pfam" id="PF23743"/>
    </source>
</evidence>
<dbReference type="Pfam" id="PF23743">
    <property type="entry name" value="Beta-prop_BBS7"/>
    <property type="match status" value="1"/>
</dbReference>
<reference evidence="5 6" key="1">
    <citation type="journal article" date="2023" name="Insect Mol. Biol.">
        <title>Genome sequencing provides insights into the evolution of gene families encoding plant cell wall-degrading enzymes in longhorned beetles.</title>
        <authorList>
            <person name="Shin N.R."/>
            <person name="Okamura Y."/>
            <person name="Kirsch R."/>
            <person name="Pauchet Y."/>
        </authorList>
    </citation>
    <scope>NUCLEOTIDE SEQUENCE [LARGE SCALE GENOMIC DNA]</scope>
    <source>
        <strain evidence="5">EAD_L_NR</strain>
    </source>
</reference>
<feature type="domain" description="BBS7 helical hairpin" evidence="1">
    <location>
        <begin position="600"/>
        <end position="714"/>
    </location>
</feature>
<dbReference type="AlphaFoldDB" id="A0AAV8VFA5"/>
<evidence type="ECO:0008006" key="7">
    <source>
        <dbReference type="Google" id="ProtNLM"/>
    </source>
</evidence>
<dbReference type="GO" id="GO:0060271">
    <property type="term" value="P:cilium assembly"/>
    <property type="evidence" value="ECO:0007669"/>
    <property type="project" value="TreeGrafter"/>
</dbReference>
<dbReference type="PANTHER" id="PTHR16074:SF4">
    <property type="entry name" value="BARDET-BIEDL SYNDROME 7 PROTEIN"/>
    <property type="match status" value="1"/>
</dbReference>
<keyword evidence="6" id="KW-1185">Reference proteome</keyword>
<sequence length="714" mass="80101">MELELTRIDYTIVGITDANCLQLLPSASPKEQQKVVVADSDGILQVFSVKKEDIQLHFKTLPGIAISSLKTAGAAGTPKDKIFIASGNEVRGYTKKGKLFLTFDSGMTETINTMFVLGNELFLCGKHIYTHYRDCKDLGSYLCGDRIVDVVAFYSKSTRRLMSLIACEGRMVRALEHARVTLSMEVESSPTVLHIYQDEDSRAVLFGTVDGRVGILDIENTQGFDRWLVTNNENASSVSCMDSYDMSGNGTKNLIIGREDGTIEVFQINIYDATDASRIIFSYNCNESVTALQCGIVGSHGFDEIVVATYTGRILGLTSQPVDANIENTVGGYIFSSETSHKINKLNSEIGDLKEKIVKEREKYQTSTQSLFEELSAIPLLSVKNSFILDKATSTYNLSIEVPTPIDNIFVQSNANVDLLDVEKNSAVVSYSESQIEEGNHVLATYRCQMNTNRLELKIRTIEGQKGLLQAYITPMVQPKCSRVTQYEIKALSLHYRIHQFDTNRPFNVLTIKGPFSLAEVHSWVGQCLPEVPEKPQISERTILWFKSSFLDTILECSYQKGDAVFKSDNVSTVSILKENITAEATKKKIKVDINTFISEESINSVLKLLESKLLLYQKITKEISLLDALNELEVTEEETTKSLSSKYRDLLAREKDIRKVYQIQPGCLDRLYGTITDLFMDFNKFKGVNARHKAAKLVEILENYSYMTLVQFF</sequence>
<dbReference type="Pfam" id="PF23349">
    <property type="entry name" value="BBS7_hp"/>
    <property type="match status" value="1"/>
</dbReference>
<feature type="domain" description="BBS7 GAE" evidence="2">
    <location>
        <begin position="379"/>
        <end position="487"/>
    </location>
</feature>
<evidence type="ECO:0000313" key="5">
    <source>
        <dbReference type="EMBL" id="KAJ8912894.1"/>
    </source>
</evidence>
<dbReference type="PANTHER" id="PTHR16074">
    <property type="entry name" value="BARDET-BIEDL SYNDROME 7 PROTEIN"/>
    <property type="match status" value="1"/>
</dbReference>
<dbReference type="Pfam" id="PF23361">
    <property type="entry name" value="BBS7_pf"/>
    <property type="match status" value="1"/>
</dbReference>
<dbReference type="Pfam" id="PF23360">
    <property type="entry name" value="BBS7_GAE"/>
    <property type="match status" value="1"/>
</dbReference>
<evidence type="ECO:0000259" key="3">
    <source>
        <dbReference type="Pfam" id="PF23361"/>
    </source>
</evidence>
<proteinExistence type="predicted"/>
<dbReference type="EMBL" id="JANEYG010000108">
    <property type="protein sequence ID" value="KAJ8912894.1"/>
    <property type="molecule type" value="Genomic_DNA"/>
</dbReference>
<dbReference type="GO" id="GO:0016020">
    <property type="term" value="C:membrane"/>
    <property type="evidence" value="ECO:0007669"/>
    <property type="project" value="TreeGrafter"/>
</dbReference>
<name>A0AAV8VFA5_9CUCU</name>
<evidence type="ECO:0000259" key="1">
    <source>
        <dbReference type="Pfam" id="PF23349"/>
    </source>
</evidence>
<dbReference type="GO" id="GO:0034464">
    <property type="term" value="C:BBSome"/>
    <property type="evidence" value="ECO:0007669"/>
    <property type="project" value="TreeGrafter"/>
</dbReference>
<dbReference type="InterPro" id="IPR056335">
    <property type="entry name" value="BBS7_hairpin"/>
</dbReference>
<dbReference type="GO" id="GO:0008104">
    <property type="term" value="P:intracellular protein localization"/>
    <property type="evidence" value="ECO:0007669"/>
    <property type="project" value="TreeGrafter"/>
</dbReference>
<dbReference type="InterPro" id="IPR056333">
    <property type="entry name" value="BBS7_pf_dom"/>
</dbReference>
<feature type="domain" description="BBS7 platform" evidence="3">
    <location>
        <begin position="495"/>
        <end position="595"/>
    </location>
</feature>
<dbReference type="GO" id="GO:0005930">
    <property type="term" value="C:axoneme"/>
    <property type="evidence" value="ECO:0007669"/>
    <property type="project" value="TreeGrafter"/>
</dbReference>
<dbReference type="InterPro" id="IPR036322">
    <property type="entry name" value="WD40_repeat_dom_sf"/>
</dbReference>
<evidence type="ECO:0000313" key="6">
    <source>
        <dbReference type="Proteomes" id="UP001159042"/>
    </source>
</evidence>
<gene>
    <name evidence="5" type="ORF">NQ315_011217</name>
</gene>
<feature type="domain" description="BBS7 beta-propeller" evidence="4">
    <location>
        <begin position="21"/>
        <end position="319"/>
    </location>
</feature>
<dbReference type="Gene3D" id="2.130.10.10">
    <property type="entry name" value="YVTN repeat-like/Quinoprotein amine dehydrogenase"/>
    <property type="match status" value="1"/>
</dbReference>
<dbReference type="SUPFAM" id="SSF50978">
    <property type="entry name" value="WD40 repeat-like"/>
    <property type="match status" value="1"/>
</dbReference>
<dbReference type="Proteomes" id="UP001159042">
    <property type="component" value="Unassembled WGS sequence"/>
</dbReference>
<accession>A0AAV8VFA5</accession>